<name>A0A9N9AFQ1_9GLOM</name>
<sequence>MFNLSTQVRFIAEAVTCGDLNENITDDFKGEILDTANTMWMGYFELKI</sequence>
<dbReference type="AlphaFoldDB" id="A0A9N9AFQ1"/>
<organism evidence="1 2">
    <name type="scientific">Diversispora eburnea</name>
    <dbReference type="NCBI Taxonomy" id="1213867"/>
    <lineage>
        <taxon>Eukaryota</taxon>
        <taxon>Fungi</taxon>
        <taxon>Fungi incertae sedis</taxon>
        <taxon>Mucoromycota</taxon>
        <taxon>Glomeromycotina</taxon>
        <taxon>Glomeromycetes</taxon>
        <taxon>Diversisporales</taxon>
        <taxon>Diversisporaceae</taxon>
        <taxon>Diversispora</taxon>
    </lineage>
</organism>
<evidence type="ECO:0000313" key="1">
    <source>
        <dbReference type="EMBL" id="CAG8528811.1"/>
    </source>
</evidence>
<proteinExistence type="predicted"/>
<protein>
    <submittedName>
        <fullName evidence="1">1997_t:CDS:1</fullName>
    </submittedName>
</protein>
<dbReference type="EMBL" id="CAJVPK010000583">
    <property type="protein sequence ID" value="CAG8528811.1"/>
    <property type="molecule type" value="Genomic_DNA"/>
</dbReference>
<accession>A0A9N9AFQ1</accession>
<dbReference type="Proteomes" id="UP000789706">
    <property type="component" value="Unassembled WGS sequence"/>
</dbReference>
<reference evidence="1" key="1">
    <citation type="submission" date="2021-06" db="EMBL/GenBank/DDBJ databases">
        <authorList>
            <person name="Kallberg Y."/>
            <person name="Tangrot J."/>
            <person name="Rosling A."/>
        </authorList>
    </citation>
    <scope>NUCLEOTIDE SEQUENCE</scope>
    <source>
        <strain evidence="1">AZ414A</strain>
    </source>
</reference>
<keyword evidence="2" id="KW-1185">Reference proteome</keyword>
<comment type="caution">
    <text evidence="1">The sequence shown here is derived from an EMBL/GenBank/DDBJ whole genome shotgun (WGS) entry which is preliminary data.</text>
</comment>
<gene>
    <name evidence="1" type="ORF">DEBURN_LOCUS6036</name>
</gene>
<evidence type="ECO:0000313" key="2">
    <source>
        <dbReference type="Proteomes" id="UP000789706"/>
    </source>
</evidence>